<proteinExistence type="predicted"/>
<evidence type="ECO:0000259" key="1">
    <source>
        <dbReference type="Pfam" id="PF00582"/>
    </source>
</evidence>
<accession>A0A7D5P2K3</accession>
<dbReference type="GeneID" id="56080137"/>
<reference evidence="2 3" key="1">
    <citation type="submission" date="2020-07" db="EMBL/GenBank/DDBJ databases">
        <title>Halosimplex pelagicum sp. nov. and Halosimplex rubrum sp. nov., isolated from salted brown alga Laminaria, and emended description of the genus Halosimplex.</title>
        <authorList>
            <person name="Cui H."/>
        </authorList>
    </citation>
    <scope>NUCLEOTIDE SEQUENCE [LARGE SCALE GENOMIC DNA]</scope>
    <source>
        <strain evidence="2 3">R27</strain>
    </source>
</reference>
<keyword evidence="3" id="KW-1185">Reference proteome</keyword>
<dbReference type="OrthoDB" id="193961at2157"/>
<dbReference type="RefSeq" id="WP_179909250.1">
    <property type="nucleotide sequence ID" value="NZ_CP058910.1"/>
</dbReference>
<evidence type="ECO:0000313" key="3">
    <source>
        <dbReference type="Proteomes" id="UP000509667"/>
    </source>
</evidence>
<evidence type="ECO:0000313" key="2">
    <source>
        <dbReference type="EMBL" id="QLH79383.1"/>
    </source>
</evidence>
<dbReference type="SUPFAM" id="SSF52402">
    <property type="entry name" value="Adenine nucleotide alpha hydrolases-like"/>
    <property type="match status" value="1"/>
</dbReference>
<protein>
    <submittedName>
        <fullName evidence="2">Universal stress protein</fullName>
    </submittedName>
</protein>
<dbReference type="KEGG" id="hrr:HZS55_19700"/>
<dbReference type="Pfam" id="PF00582">
    <property type="entry name" value="Usp"/>
    <property type="match status" value="1"/>
</dbReference>
<dbReference type="InterPro" id="IPR006016">
    <property type="entry name" value="UspA"/>
</dbReference>
<sequence length="151" mass="16411">MTYLVPFDGSALSEAALERAREFADLTDAELVALVVIPLDERDFAVERGWIDAEERYDPDEIESALEARIRAIAPEATFRCERPEDVSSVASITTDVVRTIRAVAQDVSAEIVFIGSENAGRVSTPVSSVGAPISEDPRYDVHIVHHADGG</sequence>
<feature type="domain" description="UspA" evidence="1">
    <location>
        <begin position="4"/>
        <end position="132"/>
    </location>
</feature>
<dbReference type="Proteomes" id="UP000509667">
    <property type="component" value="Chromosome"/>
</dbReference>
<gene>
    <name evidence="2" type="ORF">HZS55_19700</name>
</gene>
<dbReference type="InterPro" id="IPR014729">
    <property type="entry name" value="Rossmann-like_a/b/a_fold"/>
</dbReference>
<dbReference type="AlphaFoldDB" id="A0A7D5P2K3"/>
<organism evidence="2 3">
    <name type="scientific">Halosimplex rubrum</name>
    <dbReference type="NCBI Taxonomy" id="869889"/>
    <lineage>
        <taxon>Archaea</taxon>
        <taxon>Methanobacteriati</taxon>
        <taxon>Methanobacteriota</taxon>
        <taxon>Stenosarchaea group</taxon>
        <taxon>Halobacteria</taxon>
        <taxon>Halobacteriales</taxon>
        <taxon>Haloarculaceae</taxon>
        <taxon>Halosimplex</taxon>
    </lineage>
</organism>
<dbReference type="EMBL" id="CP058910">
    <property type="protein sequence ID" value="QLH79383.1"/>
    <property type="molecule type" value="Genomic_DNA"/>
</dbReference>
<name>A0A7D5P2K3_9EURY</name>
<dbReference type="CDD" id="cd00293">
    <property type="entry name" value="USP-like"/>
    <property type="match status" value="1"/>
</dbReference>
<dbReference type="Gene3D" id="3.40.50.620">
    <property type="entry name" value="HUPs"/>
    <property type="match status" value="1"/>
</dbReference>